<comment type="catalytic activity">
    <reaction evidence="1">
        <text>9-ribosyl-trans-zeatin 5'-phosphate + H2O = trans-zeatin + D-ribose 5-phosphate</text>
        <dbReference type="Rhea" id="RHEA:48564"/>
        <dbReference type="ChEBI" id="CHEBI:15377"/>
        <dbReference type="ChEBI" id="CHEBI:16522"/>
        <dbReference type="ChEBI" id="CHEBI:78346"/>
        <dbReference type="ChEBI" id="CHEBI:87947"/>
        <dbReference type="EC" id="3.2.2.n1"/>
    </reaction>
</comment>
<protein>
    <recommendedName>
        <fullName evidence="1">Cytokinin riboside 5'-monophosphate phosphoribohydrolase</fullName>
        <ecNumber evidence="1">3.2.2.n1</ecNumber>
    </recommendedName>
</protein>
<dbReference type="InterPro" id="IPR052341">
    <property type="entry name" value="LOG_family_nucleotidases"/>
</dbReference>
<evidence type="ECO:0000313" key="3">
    <source>
        <dbReference type="EMBL" id="SMY12956.1"/>
    </source>
</evidence>
<dbReference type="EMBL" id="FXZM01000014">
    <property type="protein sequence ID" value="SMY12956.1"/>
    <property type="molecule type" value="Genomic_DNA"/>
</dbReference>
<accession>A0A2H1L7S4</accession>
<dbReference type="Gene3D" id="3.40.50.450">
    <property type="match status" value="1"/>
</dbReference>
<evidence type="ECO:0000313" key="4">
    <source>
        <dbReference type="Proteomes" id="UP000234462"/>
    </source>
</evidence>
<dbReference type="InterPro" id="IPR005269">
    <property type="entry name" value="LOG"/>
</dbReference>
<evidence type="ECO:0000256" key="1">
    <source>
        <dbReference type="RuleBase" id="RU363015"/>
    </source>
</evidence>
<keyword evidence="1" id="KW-0203">Cytokinin biosynthesis</keyword>
<reference evidence="4" key="1">
    <citation type="submission" date="2017-03" db="EMBL/GenBank/DDBJ databases">
        <authorList>
            <person name="Monnet C."/>
        </authorList>
    </citation>
    <scope>NUCLEOTIDE SEQUENCE [LARGE SCALE GENOMIC DNA]</scope>
    <source>
        <strain evidence="4">SJ5-8</strain>
    </source>
</reference>
<dbReference type="RefSeq" id="WP_101589876.1">
    <property type="nucleotide sequence ID" value="NZ_FXZM01000014.1"/>
</dbReference>
<organism evidence="3 4">
    <name type="scientific">Brevibacterium jeotgali</name>
    <dbReference type="NCBI Taxonomy" id="1262550"/>
    <lineage>
        <taxon>Bacteria</taxon>
        <taxon>Bacillati</taxon>
        <taxon>Actinomycetota</taxon>
        <taxon>Actinomycetes</taxon>
        <taxon>Micrococcales</taxon>
        <taxon>Brevibacteriaceae</taxon>
        <taxon>Brevibacterium</taxon>
    </lineage>
</organism>
<dbReference type="FunFam" id="3.40.50.450:FF:000011">
    <property type="entry name" value="TIGR00730 family Rossman fold protein"/>
    <property type="match status" value="1"/>
</dbReference>
<dbReference type="NCBIfam" id="TIGR00730">
    <property type="entry name" value="Rossman fold protein, TIGR00730 family"/>
    <property type="match status" value="1"/>
</dbReference>
<keyword evidence="4" id="KW-1185">Reference proteome</keyword>
<feature type="region of interest" description="Disordered" evidence="2">
    <location>
        <begin position="240"/>
        <end position="262"/>
    </location>
</feature>
<comment type="similarity">
    <text evidence="1">Belongs to the LOG family.</text>
</comment>
<gene>
    <name evidence="3" type="ORF">BJEO58_02564</name>
</gene>
<evidence type="ECO:0000256" key="2">
    <source>
        <dbReference type="SAM" id="MobiDB-lite"/>
    </source>
</evidence>
<dbReference type="Proteomes" id="UP000234462">
    <property type="component" value="Unassembled WGS sequence"/>
</dbReference>
<name>A0A2H1L7S4_9MICO</name>
<dbReference type="SUPFAM" id="SSF102405">
    <property type="entry name" value="MCP/YpsA-like"/>
    <property type="match status" value="1"/>
</dbReference>
<keyword evidence="1" id="KW-0378">Hydrolase</keyword>
<dbReference type="AlphaFoldDB" id="A0A2H1L7S4"/>
<dbReference type="PANTHER" id="PTHR43393">
    <property type="entry name" value="CYTOKININ RIBOSIDE 5'-MONOPHOSPHATE PHOSPHORIBOHYDROLASE"/>
    <property type="match status" value="1"/>
</dbReference>
<feature type="compositionally biased region" description="Low complexity" evidence="2">
    <location>
        <begin position="240"/>
        <end position="249"/>
    </location>
</feature>
<dbReference type="GO" id="GO:0102682">
    <property type="term" value="F:cytokinin riboside 5'-monophosphate phosphoribohydrolase activity"/>
    <property type="evidence" value="ECO:0007669"/>
    <property type="project" value="RHEA"/>
</dbReference>
<sequence length="262" mass="27604">MSRRRVTGPVVRGSQVPPWTADQRLLDRDASSDWAHSDPWRVLRIQSEFVEGFGTLAELGPAVSLFGSARLREGTEEYALAGDIARGIVASGCAVITGGGPGIMEAGNRGAVDADGVSVGLGIELPFEAGLNDSVDLGIEFRYFFVRKTMFVKYARGFVVLPGGFGTLDELFEALTLVQTGTITRFPIVLVGTEFWGGLVDWMRTTLVGRGVIAPTDMDLFQLVDTADEALAALAPGLPRAAGAAAGSPTEEDPPTDGTGTA</sequence>
<dbReference type="InterPro" id="IPR031100">
    <property type="entry name" value="LOG_fam"/>
</dbReference>
<dbReference type="EC" id="3.2.2.n1" evidence="1"/>
<dbReference type="Pfam" id="PF03641">
    <property type="entry name" value="Lysine_decarbox"/>
    <property type="match status" value="1"/>
</dbReference>
<comment type="catalytic activity">
    <reaction evidence="1">
        <text>N(6)-(dimethylallyl)adenosine 5'-phosphate + H2O = N(6)-dimethylallyladenine + D-ribose 5-phosphate</text>
        <dbReference type="Rhea" id="RHEA:48560"/>
        <dbReference type="ChEBI" id="CHEBI:15377"/>
        <dbReference type="ChEBI" id="CHEBI:17660"/>
        <dbReference type="ChEBI" id="CHEBI:57526"/>
        <dbReference type="ChEBI" id="CHEBI:78346"/>
        <dbReference type="EC" id="3.2.2.n1"/>
    </reaction>
</comment>
<proteinExistence type="inferred from homology"/>
<dbReference type="PANTHER" id="PTHR43393:SF2">
    <property type="entry name" value="CYTOKININ RIBOSIDE 5'-MONOPHOSPHATE PHOSPHORIBOHYDROLASE"/>
    <property type="match status" value="1"/>
</dbReference>
<dbReference type="GO" id="GO:0009691">
    <property type="term" value="P:cytokinin biosynthetic process"/>
    <property type="evidence" value="ECO:0007669"/>
    <property type="project" value="UniProtKB-UniRule"/>
</dbReference>
<dbReference type="GO" id="GO:0005829">
    <property type="term" value="C:cytosol"/>
    <property type="evidence" value="ECO:0007669"/>
    <property type="project" value="TreeGrafter"/>
</dbReference>
<dbReference type="OrthoDB" id="9801098at2"/>